<organism evidence="2 8">
    <name type="scientific">Bacteroides fragilis</name>
    <dbReference type="NCBI Taxonomy" id="817"/>
    <lineage>
        <taxon>Bacteria</taxon>
        <taxon>Pseudomonadati</taxon>
        <taxon>Bacteroidota</taxon>
        <taxon>Bacteroidia</taxon>
        <taxon>Bacteroidales</taxon>
        <taxon>Bacteroidaceae</taxon>
        <taxon>Bacteroides</taxon>
    </lineage>
</organism>
<dbReference type="EMBL" id="CP103216">
    <property type="protein sequence ID" value="UVR55827.1"/>
    <property type="molecule type" value="Genomic_DNA"/>
</dbReference>
<proteinExistence type="predicted"/>
<reference evidence="3" key="1">
    <citation type="book" date="2014" name="THE 24TH EUROPEAN CONGRESS OF CLINICAL MICROBIOLOGY AND INFECTIOUS DISEASES" publisher="ECCMID 2014" city="Barcelona, Spain">
        <title>Identification of resistance genes in three multidrug-resistant Bacteroides fragilis isolates by whole genome sequencing.</title>
        <editorList>
            <person name="Unknown"/>
            <person name="A."/>
        </editorList>
        <authorList>
            <person name="Sydenham T.V."/>
            <person name="Hasman H."/>
            <person name="Wang M."/>
            <person name="Soki J."/>
            <person name="Nagy E."/>
            <person name="Justesen U.S."/>
        </authorList>
    </citation>
    <scope>NUCLEOTIDE SEQUENCE</scope>
    <source>
        <strain evidence="3">DCMSKEJBY0001B</strain>
    </source>
</reference>
<reference evidence="4 7" key="2">
    <citation type="submission" date="2018-08" db="EMBL/GenBank/DDBJ databases">
        <title>A genome reference for cultivated species of the human gut microbiota.</title>
        <authorList>
            <person name="Zou Y."/>
            <person name="Xue W."/>
            <person name="Luo G."/>
        </authorList>
    </citation>
    <scope>NUCLEOTIDE SEQUENCE [LARGE SCALE GENOMIC DNA]</scope>
    <source>
        <strain evidence="4 7">AM18-6</strain>
    </source>
</reference>
<dbReference type="OrthoDB" id="769412at2"/>
<evidence type="ECO:0000313" key="5">
    <source>
        <dbReference type="EMBL" id="UVR55827.1"/>
    </source>
</evidence>
<dbReference type="Proteomes" id="UP001060330">
    <property type="component" value="Chromosome"/>
</dbReference>
<dbReference type="PANTHER" id="PTHR34585:SF22">
    <property type="entry name" value="HELIX-TURN-HELIX DOMAIN-CONTAINING PROTEIN"/>
    <property type="match status" value="1"/>
</dbReference>
<dbReference type="Proteomes" id="UP000036847">
    <property type="component" value="Chromosome"/>
</dbReference>
<dbReference type="AlphaFoldDB" id="A0A081TL09"/>
<dbReference type="RefSeq" id="WP_005807241.1">
    <property type="nucleotide sequence ID" value="NZ_CAXSXC010000029.1"/>
</dbReference>
<name>A0A081TL09_BACFG</name>
<evidence type="ECO:0000313" key="2">
    <source>
        <dbReference type="EMBL" id="MCZ2687849.1"/>
    </source>
</evidence>
<protein>
    <submittedName>
        <fullName evidence="3">DNA-binding protein</fullName>
    </submittedName>
    <submittedName>
        <fullName evidence="2">Helix-turn-helix domain-containing protein</fullName>
    </submittedName>
</protein>
<dbReference type="GO" id="GO:0003677">
    <property type="term" value="F:DNA binding"/>
    <property type="evidence" value="ECO:0007669"/>
    <property type="project" value="UniProtKB-KW"/>
</dbReference>
<dbReference type="Pfam" id="PF12728">
    <property type="entry name" value="HTH_17"/>
    <property type="match status" value="1"/>
</dbReference>
<evidence type="ECO:0000313" key="3">
    <source>
        <dbReference type="EMBL" id="QCQ46085.1"/>
    </source>
</evidence>
<feature type="domain" description="Helix-turn-helix" evidence="1">
    <location>
        <begin position="2"/>
        <end position="45"/>
    </location>
</feature>
<evidence type="ECO:0000313" key="8">
    <source>
        <dbReference type="Proteomes" id="UP001079672"/>
    </source>
</evidence>
<reference evidence="3 6" key="3">
    <citation type="submission" date="2019-03" db="EMBL/GenBank/DDBJ databases">
        <title>Complete genome assembly of MDR B. fragilis.</title>
        <authorList>
            <person name="Sydenham T.V."/>
            <person name="Hasman H."/>
            <person name="Justesen U.S."/>
        </authorList>
    </citation>
    <scope>NUCLEOTIDE SEQUENCE [LARGE SCALE GENOMIC DNA]</scope>
    <source>
        <strain evidence="3 6">DCMSKEJBY0001B</strain>
    </source>
</reference>
<evidence type="ECO:0000313" key="6">
    <source>
        <dbReference type="Proteomes" id="UP000036847"/>
    </source>
</evidence>
<dbReference type="InterPro" id="IPR041657">
    <property type="entry name" value="HTH_17"/>
</dbReference>
<evidence type="ECO:0000259" key="1">
    <source>
        <dbReference type="Pfam" id="PF12728"/>
    </source>
</evidence>
<reference evidence="2" key="5">
    <citation type="submission" date="2022-12" db="EMBL/GenBank/DDBJ databases">
        <title>Development of a Multilocus Sequence Typing Scheme for Bacteroides fragilis Based on Whole Genome Sequencing Data and Clinical Application.</title>
        <authorList>
            <person name="Nielsen F.D."/>
            <person name="Justesen U.S."/>
        </authorList>
    </citation>
    <scope>NUCLEOTIDE SEQUENCE</scope>
    <source>
        <strain evidence="2">BF_AM_ODE_DK_2015_4</strain>
    </source>
</reference>
<sequence length="67" mass="7964">MDNQDVCLRLNISPRTLQTLRDTGKLAYSQIQHKIYYKAEDVEKLVTYVGLKRKEKILREKRKTVNL</sequence>
<evidence type="ECO:0000313" key="7">
    <source>
        <dbReference type="Proteomes" id="UP000266644"/>
    </source>
</evidence>
<dbReference type="Proteomes" id="UP001079672">
    <property type="component" value="Unassembled WGS sequence"/>
</dbReference>
<dbReference type="SUPFAM" id="SSF46955">
    <property type="entry name" value="Putative DNA-binding domain"/>
    <property type="match status" value="1"/>
</dbReference>
<dbReference type="PANTHER" id="PTHR34585">
    <property type="match status" value="1"/>
</dbReference>
<reference evidence="5" key="4">
    <citation type="submission" date="2022-08" db="EMBL/GenBank/DDBJ databases">
        <title>Genome Sequencing of Bacteroides fragilis Group Isolates with Nanopore Technology.</title>
        <authorList>
            <person name="Tisza M.J."/>
            <person name="Smith D."/>
            <person name="Dekker J.P."/>
        </authorList>
    </citation>
    <scope>NUCLEOTIDE SEQUENCE</scope>
    <source>
        <strain evidence="5">BFG-70</strain>
    </source>
</reference>
<dbReference type="EMBL" id="CP036546">
    <property type="protein sequence ID" value="QCQ46085.1"/>
    <property type="molecule type" value="Genomic_DNA"/>
</dbReference>
<dbReference type="Proteomes" id="UP000266644">
    <property type="component" value="Unassembled WGS sequence"/>
</dbReference>
<evidence type="ECO:0000313" key="4">
    <source>
        <dbReference type="EMBL" id="RHH15521.1"/>
    </source>
</evidence>
<dbReference type="EMBL" id="JAPTZU010000005">
    <property type="protein sequence ID" value="MCZ2687849.1"/>
    <property type="molecule type" value="Genomic_DNA"/>
</dbReference>
<accession>A0A081TL09</accession>
<dbReference type="InterPro" id="IPR009061">
    <property type="entry name" value="DNA-bd_dom_put_sf"/>
</dbReference>
<keyword evidence="3" id="KW-0238">DNA-binding</keyword>
<dbReference type="EMBL" id="QRJE01000004">
    <property type="protein sequence ID" value="RHH15521.1"/>
    <property type="molecule type" value="Genomic_DNA"/>
</dbReference>
<gene>
    <name evidence="4" type="ORF">DW228_03255</name>
    <name evidence="3" type="ORF">EC80_015085</name>
    <name evidence="5" type="ORF">NXX45_19245</name>
    <name evidence="2" type="ORF">O1433_10105</name>
</gene>